<name>A0A1H2LDX4_9ACTN</name>
<evidence type="ECO:0000313" key="1">
    <source>
        <dbReference type="EMBL" id="SDU78935.1"/>
    </source>
</evidence>
<keyword evidence="2" id="KW-1185">Reference proteome</keyword>
<dbReference type="RefSeq" id="WP_046772019.1">
    <property type="nucleotide sequence ID" value="NZ_LBMC01000054.1"/>
</dbReference>
<organism evidence="1 2">
    <name type="scientific">Jiangella alkaliphila</name>
    <dbReference type="NCBI Taxonomy" id="419479"/>
    <lineage>
        <taxon>Bacteria</taxon>
        <taxon>Bacillati</taxon>
        <taxon>Actinomycetota</taxon>
        <taxon>Actinomycetes</taxon>
        <taxon>Jiangellales</taxon>
        <taxon>Jiangellaceae</taxon>
        <taxon>Jiangella</taxon>
    </lineage>
</organism>
<dbReference type="AlphaFoldDB" id="A0A1H2LDX4"/>
<dbReference type="Proteomes" id="UP000182977">
    <property type="component" value="Chromosome I"/>
</dbReference>
<dbReference type="STRING" id="419479.SAMN04488563_5895"/>
<evidence type="ECO:0000313" key="2">
    <source>
        <dbReference type="Proteomes" id="UP000182977"/>
    </source>
</evidence>
<sequence>MAKVDVETMRQMLDDLQQLGVIMSYERRLLGMWVLVLGNGTVLRPDTKETAMWVMGAMAGVAATAERMTPTVQAQSVAPTFTRAEVEAALNNSANVEKWHRVEAYFRVTFRPVVLVSRQVMAALEAIDKK</sequence>
<gene>
    <name evidence="1" type="ORF">SAMN04488563_5895</name>
</gene>
<proteinExistence type="predicted"/>
<accession>A0A1H2LDX4</accession>
<dbReference type="EMBL" id="LT629791">
    <property type="protein sequence ID" value="SDU78935.1"/>
    <property type="molecule type" value="Genomic_DNA"/>
</dbReference>
<reference evidence="2" key="1">
    <citation type="submission" date="2016-10" db="EMBL/GenBank/DDBJ databases">
        <authorList>
            <person name="Varghese N."/>
            <person name="Submissions S."/>
        </authorList>
    </citation>
    <scope>NUCLEOTIDE SEQUENCE [LARGE SCALE GENOMIC DNA]</scope>
    <source>
        <strain evidence="2">DSM 45079</strain>
    </source>
</reference>
<protein>
    <submittedName>
        <fullName evidence="1">Uncharacterized protein</fullName>
    </submittedName>
</protein>